<gene>
    <name evidence="3" type="ORF">GPUH_LOCUS4830</name>
</gene>
<dbReference type="Proteomes" id="UP000271098">
    <property type="component" value="Unassembled WGS sequence"/>
</dbReference>
<dbReference type="OrthoDB" id="1923775at2759"/>
<dbReference type="EMBL" id="UYRT01009509">
    <property type="protein sequence ID" value="VDK47578.1"/>
    <property type="molecule type" value="Genomic_DNA"/>
</dbReference>
<dbReference type="InterPro" id="IPR050874">
    <property type="entry name" value="Diverse_PLD-related"/>
</dbReference>
<dbReference type="InterPro" id="IPR001736">
    <property type="entry name" value="PLipase_D/transphosphatidylase"/>
</dbReference>
<dbReference type="SMART" id="SM00155">
    <property type="entry name" value="PLDc"/>
    <property type="match status" value="1"/>
</dbReference>
<dbReference type="WBParaSite" id="GPUH_0000483801-mRNA-1">
    <property type="protein sequence ID" value="GPUH_0000483801-mRNA-1"/>
    <property type="gene ID" value="GPUH_0000483801"/>
</dbReference>
<dbReference type="PANTHER" id="PTHR10185">
    <property type="entry name" value="PHOSPHOLIPASE D - RELATED"/>
    <property type="match status" value="1"/>
</dbReference>
<proteinExistence type="inferred from homology"/>
<name>A0A183D7Z0_9BILA</name>
<dbReference type="PANTHER" id="PTHR10185:SF17">
    <property type="entry name" value="GM01519P-RELATED"/>
    <property type="match status" value="1"/>
</dbReference>
<dbReference type="Gene3D" id="3.30.870.10">
    <property type="entry name" value="Endonuclease Chain A"/>
    <property type="match status" value="2"/>
</dbReference>
<feature type="domain" description="PLD phosphodiesterase" evidence="2">
    <location>
        <begin position="29"/>
        <end position="56"/>
    </location>
</feature>
<protein>
    <submittedName>
        <fullName evidence="5">PLD phosphodiesterase domain-containing protein</fullName>
    </submittedName>
</protein>
<comment type="similarity">
    <text evidence="1">Belongs to the phospholipase D family.</text>
</comment>
<dbReference type="InterPro" id="IPR032803">
    <property type="entry name" value="PLDc_3"/>
</dbReference>
<sequence>MHTFCYCVVVTVTGYASVRNVDVMRLLGDGGILHTKFWIVDALHVYIGSANMDWKSLTEVKELGLIVWNCTCIANDLSKIFNIYWRLGIKDAKIPYKWPLNLRTHFNFTNPLKLSTTEDNIATFISSSPRQLNAKGREEDGDAIVAVMDDARDFVHISVMDYLPATLYRAPSNNSYWSKLDDAIRATAYRGVNVRLLISDWKYSRPEMISFLKSLQEINDGLPKKLNRSGRIEVLRPVSFCIQAFYDHKYQFLLF</sequence>
<dbReference type="Pfam" id="PF00614">
    <property type="entry name" value="PLDc"/>
    <property type="match status" value="1"/>
</dbReference>
<evidence type="ECO:0000256" key="1">
    <source>
        <dbReference type="ARBA" id="ARBA00008664"/>
    </source>
</evidence>
<dbReference type="GO" id="GO:0003824">
    <property type="term" value="F:catalytic activity"/>
    <property type="evidence" value="ECO:0007669"/>
    <property type="project" value="InterPro"/>
</dbReference>
<accession>A0A183D7Z0</accession>
<evidence type="ECO:0000313" key="3">
    <source>
        <dbReference type="EMBL" id="VDK47578.1"/>
    </source>
</evidence>
<keyword evidence="4" id="KW-1185">Reference proteome</keyword>
<dbReference type="AlphaFoldDB" id="A0A183D7Z0"/>
<evidence type="ECO:0000313" key="4">
    <source>
        <dbReference type="Proteomes" id="UP000271098"/>
    </source>
</evidence>
<evidence type="ECO:0000259" key="2">
    <source>
        <dbReference type="PROSITE" id="PS50035"/>
    </source>
</evidence>
<reference evidence="3 4" key="2">
    <citation type="submission" date="2018-11" db="EMBL/GenBank/DDBJ databases">
        <authorList>
            <consortium name="Pathogen Informatics"/>
        </authorList>
    </citation>
    <scope>NUCLEOTIDE SEQUENCE [LARGE SCALE GENOMIC DNA]</scope>
</reference>
<dbReference type="PROSITE" id="PS50035">
    <property type="entry name" value="PLD"/>
    <property type="match status" value="1"/>
</dbReference>
<dbReference type="Pfam" id="PF13918">
    <property type="entry name" value="PLDc_3"/>
    <property type="match status" value="1"/>
</dbReference>
<evidence type="ECO:0000313" key="5">
    <source>
        <dbReference type="WBParaSite" id="GPUH_0000483801-mRNA-1"/>
    </source>
</evidence>
<reference evidence="5" key="1">
    <citation type="submission" date="2016-06" db="UniProtKB">
        <authorList>
            <consortium name="WormBaseParasite"/>
        </authorList>
    </citation>
    <scope>IDENTIFICATION</scope>
</reference>
<organism evidence="5">
    <name type="scientific">Gongylonema pulchrum</name>
    <dbReference type="NCBI Taxonomy" id="637853"/>
    <lineage>
        <taxon>Eukaryota</taxon>
        <taxon>Metazoa</taxon>
        <taxon>Ecdysozoa</taxon>
        <taxon>Nematoda</taxon>
        <taxon>Chromadorea</taxon>
        <taxon>Rhabditida</taxon>
        <taxon>Spirurina</taxon>
        <taxon>Spiruromorpha</taxon>
        <taxon>Spiruroidea</taxon>
        <taxon>Gongylonematidae</taxon>
        <taxon>Gongylonema</taxon>
    </lineage>
</organism>
<dbReference type="SUPFAM" id="SSF56024">
    <property type="entry name" value="Phospholipase D/nuclease"/>
    <property type="match status" value="2"/>
</dbReference>